<sequence>MEEINKLGGLGASEIGALFTQQGLKAKTAQTLAYEKALELILGQKKHLTTTAMQHGIFNEEEAYNVIIQPNFQNTVYQSDVSFEIDKGLWATPDVINPIDNYCMDIKCPYTIYTFKQNIDKVPAYYLAQVQMQMLATGFNKGYLVYYLTSNVMDEWGNKIEFDIPLDQRYHIKEFDADIEFQTEIKERAKTFFEMRDTIKSHLEEAPLITDVEYMDLAMNDHRITRFKDKSNLLAWKGLIYKNEREGYLVIE</sequence>
<gene>
    <name evidence="2" type="ORF">RA0C_0176</name>
</gene>
<dbReference type="InterPro" id="IPR011604">
    <property type="entry name" value="PDDEXK-like_dom_sf"/>
</dbReference>
<organism evidence="2 3">
    <name type="scientific">Riemerella anatipestifer (strain ATCC 11845 / DSM 15868 / JCM 9532 / NCTC 11014)</name>
    <dbReference type="NCBI Taxonomy" id="693978"/>
    <lineage>
        <taxon>Bacteria</taxon>
        <taxon>Pseudomonadati</taxon>
        <taxon>Bacteroidota</taxon>
        <taxon>Flavobacteriia</taxon>
        <taxon>Flavobacteriales</taxon>
        <taxon>Weeksellaceae</taxon>
        <taxon>Riemerella</taxon>
    </lineage>
</organism>
<dbReference type="AlphaFoldDB" id="E4TEC0"/>
<dbReference type="InterPro" id="IPR019080">
    <property type="entry name" value="YqaJ_viral_recombinase"/>
</dbReference>
<accession>E4TEC0</accession>
<dbReference type="RefSeq" id="WP_004917938.1">
    <property type="nucleotide sequence ID" value="NC_014738.1"/>
</dbReference>
<evidence type="ECO:0000259" key="1">
    <source>
        <dbReference type="Pfam" id="PF09588"/>
    </source>
</evidence>
<reference evidence="2 3" key="1">
    <citation type="journal article" date="2012" name="J. Bacteriol.">
        <title>Complete genome sequence of Riemerella anatipestifer reference strain.</title>
        <authorList>
            <person name="Wang X."/>
            <person name="Zhu D."/>
            <person name="Wang M."/>
            <person name="Cheng A."/>
            <person name="Jia R."/>
            <person name="Zhou Y."/>
            <person name="Chen Z."/>
            <person name="Luo Q."/>
            <person name="Liu F."/>
            <person name="Wang Y."/>
            <person name="Chen X.Y."/>
        </authorList>
    </citation>
    <scope>NUCLEOTIDE SEQUENCE [LARGE SCALE GENOMIC DNA]</scope>
    <source>
        <strain evidence="3">DSM 15868</strain>
    </source>
</reference>
<name>E4TEC0_RIEAD</name>
<dbReference type="KEGG" id="ran:Riean_1976"/>
<dbReference type="Pfam" id="PF09588">
    <property type="entry name" value="YqaJ"/>
    <property type="match status" value="1"/>
</dbReference>
<evidence type="ECO:0000313" key="3">
    <source>
        <dbReference type="Proteomes" id="UP000010093"/>
    </source>
</evidence>
<protein>
    <submittedName>
        <fullName evidence="2">Yqaj viral recombinase family</fullName>
    </submittedName>
</protein>
<dbReference type="SUPFAM" id="SSF52980">
    <property type="entry name" value="Restriction endonuclease-like"/>
    <property type="match status" value="1"/>
</dbReference>
<dbReference type="Proteomes" id="UP000010093">
    <property type="component" value="Chromosome"/>
</dbReference>
<proteinExistence type="predicted"/>
<feature type="domain" description="YqaJ viral recombinase" evidence="1">
    <location>
        <begin position="7"/>
        <end position="139"/>
    </location>
</feature>
<dbReference type="Gene3D" id="3.90.320.10">
    <property type="match status" value="1"/>
</dbReference>
<evidence type="ECO:0000313" key="2">
    <source>
        <dbReference type="EMBL" id="AFD55190.1"/>
    </source>
</evidence>
<dbReference type="GeneID" id="93719075"/>
<dbReference type="EMBL" id="CP003388">
    <property type="protein sequence ID" value="AFD55190.1"/>
    <property type="molecule type" value="Genomic_DNA"/>
</dbReference>
<dbReference type="HOGENOM" id="CLU_1102154_0_0_10"/>
<dbReference type="KEGG" id="rai:RA0C_0176"/>
<dbReference type="PATRIC" id="fig|693978.17.peg.184"/>
<dbReference type="InterPro" id="IPR011335">
    <property type="entry name" value="Restrct_endonuc-II-like"/>
</dbReference>